<dbReference type="PANTHER" id="PTHR10514">
    <property type="entry name" value="ANGIOTENSIN-CONVERTING ENZYME"/>
    <property type="match status" value="1"/>
</dbReference>
<feature type="binding site" evidence="7">
    <location>
        <position position="213"/>
    </location>
    <ligand>
        <name>Zn(2+)</name>
        <dbReference type="ChEBI" id="CHEBI:29105"/>
        <label>1</label>
        <note>catalytic</note>
    </ligand>
</feature>
<dbReference type="InterPro" id="IPR001548">
    <property type="entry name" value="Peptidase_M2"/>
</dbReference>
<keyword evidence="2" id="KW-0732">Signal</keyword>
<keyword evidence="12" id="KW-0378">Hydrolase</keyword>
<dbReference type="GO" id="GO:0016020">
    <property type="term" value="C:membrane"/>
    <property type="evidence" value="ECO:0007669"/>
    <property type="project" value="InterPro"/>
</dbReference>
<dbReference type="OrthoDB" id="6506010at2759"/>
<dbReference type="GO" id="GO:0046872">
    <property type="term" value="F:metal ion binding"/>
    <property type="evidence" value="ECO:0007669"/>
    <property type="project" value="UniProtKB-KW"/>
</dbReference>
<feature type="disulfide bond" evidence="8 11">
    <location>
        <begin position="176"/>
        <end position="194"/>
    </location>
</feature>
<comment type="similarity">
    <text evidence="1 11 12">Belongs to the peptidase M2 family.</text>
</comment>
<feature type="active site" description="Proton donor 2" evidence="9">
    <location>
        <position position="344"/>
    </location>
</feature>
<feature type="active site" description="Proton acceptor 1" evidence="5">
    <location>
        <position position="210"/>
    </location>
</feature>
<evidence type="ECO:0000256" key="5">
    <source>
        <dbReference type="PIRSR" id="PIRSR601548-1"/>
    </source>
</evidence>
<evidence type="ECO:0000256" key="11">
    <source>
        <dbReference type="PROSITE-ProRule" id="PRU01355"/>
    </source>
</evidence>
<feature type="binding site" evidence="10">
    <location>
        <position position="213"/>
    </location>
    <ligand>
        <name>Zn(2+)</name>
        <dbReference type="ChEBI" id="CHEBI:29105"/>
        <label>2</label>
        <note>catalytic</note>
    </ligand>
</feature>
<dbReference type="EC" id="3.4.-.-" evidence="12"/>
<dbReference type="Pfam" id="PF01401">
    <property type="entry name" value="Peptidase_M2"/>
    <property type="match status" value="1"/>
</dbReference>
<dbReference type="GO" id="GO:0008237">
    <property type="term" value="F:metallopeptidase activity"/>
    <property type="evidence" value="ECO:0007669"/>
    <property type="project" value="UniProtKB-KW"/>
</dbReference>
<reference evidence="14" key="1">
    <citation type="submission" date="2025-08" db="UniProtKB">
        <authorList>
            <consortium name="RefSeq"/>
        </authorList>
    </citation>
    <scope>IDENTIFICATION</scope>
    <source>
        <strain evidence="14">Airmid</strain>
    </source>
</reference>
<evidence type="ECO:0000256" key="7">
    <source>
        <dbReference type="PIRSR" id="PIRSR601548-3"/>
    </source>
</evidence>
<feature type="binding site" evidence="10">
    <location>
        <position position="209"/>
    </location>
    <ligand>
        <name>Zn(2+)</name>
        <dbReference type="ChEBI" id="CHEBI:29105"/>
        <label>2</label>
        <note>catalytic</note>
    </ligand>
</feature>
<feature type="disulfide bond" evidence="8">
    <location>
        <begin position="369"/>
        <end position="379"/>
    </location>
</feature>
<evidence type="ECO:0000256" key="12">
    <source>
        <dbReference type="RuleBase" id="RU361144"/>
    </source>
</evidence>
<feature type="binding site" evidence="7">
    <location>
        <position position="209"/>
    </location>
    <ligand>
        <name>Zn(2+)</name>
        <dbReference type="ChEBI" id="CHEBI:29105"/>
        <label>1</label>
        <note>catalytic</note>
    </ligand>
</feature>
<keyword evidence="12" id="KW-0482">Metalloprotease</keyword>
<dbReference type="GO" id="GO:0006508">
    <property type="term" value="P:proteolysis"/>
    <property type="evidence" value="ECO:0007669"/>
    <property type="project" value="UniProtKB-KW"/>
</dbReference>
<proteinExistence type="inferred from homology"/>
<dbReference type="RefSeq" id="XP_027194440.1">
    <property type="nucleotide sequence ID" value="XM_027338639.1"/>
</dbReference>
<dbReference type="PANTHER" id="PTHR10514:SF27">
    <property type="entry name" value="ANGIOTENSIN-CONVERTING ENZYME"/>
    <property type="match status" value="1"/>
</dbReference>
<evidence type="ECO:0000256" key="1">
    <source>
        <dbReference type="ARBA" id="ARBA00008139"/>
    </source>
</evidence>
<dbReference type="OMA" id="EVICHAT"/>
<evidence type="ECO:0000313" key="14">
    <source>
        <dbReference type="RefSeq" id="XP_027194440.1"/>
    </source>
</evidence>
<accession>A0A6P6XLS6</accession>
<evidence type="ECO:0000256" key="4">
    <source>
        <dbReference type="ARBA" id="ARBA00023180"/>
    </source>
</evidence>
<evidence type="ECO:0000313" key="13">
    <source>
        <dbReference type="Proteomes" id="UP000515146"/>
    </source>
</evidence>
<evidence type="ECO:0000256" key="8">
    <source>
        <dbReference type="PIRSR" id="PIRSR601548-4"/>
    </source>
</evidence>
<dbReference type="InParanoid" id="A0A6P6XLS6"/>
<dbReference type="KEGG" id="dpte:113789144"/>
<dbReference type="Proteomes" id="UP000515146">
    <property type="component" value="Unplaced"/>
</dbReference>
<gene>
    <name evidence="14" type="primary">LOC113789144</name>
</gene>
<sequence>MEKLQNSKEILKIWHECHQQLEYHMIPDLFEKIRKQISGKYFYELWNKVNYDLKIGSIDQIRLKAWTLWNRLKPFYHLLMDYIGHRLREKFNDDDDDNFVGIPAHWLRSLNGAQMDTIIDLIRPYSFGEQHPNDNQINNVIETVSRFYVEHGGFDPLPEQFWQQSNLIQQSNNGSCHPQTLNMYNNNDVRMNVCLQSNNFHYNFRRLFHELGHVYYFFQSNHHHRNLYQMQFNSASHESIGELMRMTWNGCQLHSQRSILPKSLFNQLRINTLMEEALSTLVTIPFGLILEEWRNQTFSTTDNEMSLDDSNGIYWMLREQIQQIQRPQSLDDHQQILDPLLKYHVANFQPYWRYVFGVLLQHQFHRKICNNHHSLVECCPRPTDFDPLRKLLRIDLMQPEFSGNDLDIMVKMFDSNDIDYQIEPLLEYYQPLIDWLGEWKQQQQQRQN</sequence>
<feature type="binding site" evidence="7">
    <location>
        <position position="238"/>
    </location>
    <ligand>
        <name>Zn(2+)</name>
        <dbReference type="ChEBI" id="CHEBI:29105"/>
        <label>1</label>
        <note>catalytic</note>
    </ligand>
</feature>
<keyword evidence="7 12" id="KW-0479">Metal-binding</keyword>
<evidence type="ECO:0000256" key="9">
    <source>
        <dbReference type="PIRSR" id="PIRSR601548-6"/>
    </source>
</evidence>
<evidence type="ECO:0000256" key="6">
    <source>
        <dbReference type="PIRSR" id="PIRSR601548-2"/>
    </source>
</evidence>
<protein>
    <recommendedName>
        <fullName evidence="12">Angiotensin-converting enzyme</fullName>
        <ecNumber evidence="12">3.4.-.-</ecNumber>
    </recommendedName>
</protein>
<feature type="binding site" evidence="10">
    <location>
        <position position="238"/>
    </location>
    <ligand>
        <name>Zn(2+)</name>
        <dbReference type="ChEBI" id="CHEBI:29105"/>
        <label>2</label>
        <note>catalytic</note>
    </ligand>
</feature>
<feature type="binding site" evidence="6">
    <location>
        <position position="353"/>
    </location>
    <ligand>
        <name>chloride</name>
        <dbReference type="ChEBI" id="CHEBI:17996"/>
        <label>1</label>
    </ligand>
</feature>
<dbReference type="PRINTS" id="PR00791">
    <property type="entry name" value="PEPDIPTASEA"/>
</dbReference>
<comment type="cofactor">
    <cofactor evidence="12">
        <name>Zn(2+)</name>
        <dbReference type="ChEBI" id="CHEBI:29105"/>
    </cofactor>
    <text evidence="12">Binds 1 zinc ion per subunit.</text>
</comment>
<keyword evidence="12" id="KW-0645">Protease</keyword>
<evidence type="ECO:0000256" key="10">
    <source>
        <dbReference type="PIRSR" id="PIRSR601548-8"/>
    </source>
</evidence>
<dbReference type="AlphaFoldDB" id="A0A6P6XLS6"/>
<evidence type="ECO:0000256" key="2">
    <source>
        <dbReference type="ARBA" id="ARBA00022729"/>
    </source>
</evidence>
<dbReference type="GO" id="GO:0004180">
    <property type="term" value="F:carboxypeptidase activity"/>
    <property type="evidence" value="ECO:0007669"/>
    <property type="project" value="UniProtKB-KW"/>
</dbReference>
<dbReference type="SUPFAM" id="SSF55486">
    <property type="entry name" value="Metalloproteases ('zincins'), catalytic domain"/>
    <property type="match status" value="1"/>
</dbReference>
<keyword evidence="7 12" id="KW-0862">Zinc</keyword>
<dbReference type="PROSITE" id="PS52011">
    <property type="entry name" value="PEPTIDASE_M2"/>
    <property type="match status" value="1"/>
</dbReference>
<keyword evidence="4 12" id="KW-0325">Glycoprotein</keyword>
<feature type="active site" description="Proton donor 1" evidence="5">
    <location>
        <position position="344"/>
    </location>
</feature>
<organism evidence="13 14">
    <name type="scientific">Dermatophagoides pteronyssinus</name>
    <name type="common">European house dust mite</name>
    <dbReference type="NCBI Taxonomy" id="6956"/>
    <lineage>
        <taxon>Eukaryota</taxon>
        <taxon>Metazoa</taxon>
        <taxon>Ecdysozoa</taxon>
        <taxon>Arthropoda</taxon>
        <taxon>Chelicerata</taxon>
        <taxon>Arachnida</taxon>
        <taxon>Acari</taxon>
        <taxon>Acariformes</taxon>
        <taxon>Sarcoptiformes</taxon>
        <taxon>Astigmata</taxon>
        <taxon>Psoroptidia</taxon>
        <taxon>Analgoidea</taxon>
        <taxon>Pyroglyphidae</taxon>
        <taxon>Dermatophagoidinae</taxon>
        <taxon>Dermatophagoides</taxon>
    </lineage>
</organism>
<dbReference type="GO" id="GO:0008241">
    <property type="term" value="F:peptidyl-dipeptidase activity"/>
    <property type="evidence" value="ECO:0007669"/>
    <property type="project" value="InterPro"/>
</dbReference>
<keyword evidence="13" id="KW-1185">Reference proteome</keyword>
<name>A0A6P6XLS6_DERPT</name>
<keyword evidence="3 8" id="KW-1015">Disulfide bond</keyword>
<comment type="caution">
    <text evidence="11">Lacks conserved residue(s) required for the propagation of feature annotation.</text>
</comment>
<dbReference type="Gene3D" id="1.10.1370.30">
    <property type="match status" value="1"/>
</dbReference>
<keyword evidence="12" id="KW-0121">Carboxypeptidase</keyword>
<feature type="active site" description="Proton acceptor 2" evidence="9">
    <location>
        <position position="210"/>
    </location>
</feature>
<evidence type="ECO:0000256" key="3">
    <source>
        <dbReference type="ARBA" id="ARBA00023157"/>
    </source>
</evidence>